<organism evidence="1 2">
    <name type="scientific">Brucella intermedia M86</name>
    <dbReference type="NCBI Taxonomy" id="1234597"/>
    <lineage>
        <taxon>Bacteria</taxon>
        <taxon>Pseudomonadati</taxon>
        <taxon>Pseudomonadota</taxon>
        <taxon>Alphaproteobacteria</taxon>
        <taxon>Hyphomicrobiales</taxon>
        <taxon>Brucellaceae</taxon>
        <taxon>Brucella/Ochrobactrum group</taxon>
        <taxon>Brucella</taxon>
    </lineage>
</organism>
<reference evidence="1 2" key="1">
    <citation type="journal article" date="2013" name="Gut Pathog.">
        <title>Draft genome of Ochrobactrum intermedium strain M86 isolated from non-ulcer dyspeptic individual from India.</title>
        <authorList>
            <person name="Kulkarni G."/>
            <person name="Dhotre D."/>
            <person name="Dharne M."/>
            <person name="Shetty S."/>
            <person name="Chowdhury S."/>
            <person name="Misra V."/>
            <person name="Misra S."/>
            <person name="Patole M."/>
            <person name="Shouche Y."/>
        </authorList>
    </citation>
    <scope>NUCLEOTIDE SEQUENCE [LARGE SCALE GENOMIC DNA]</scope>
    <source>
        <strain evidence="1 2">M86</strain>
    </source>
</reference>
<name>M5JJA7_9HYPH</name>
<evidence type="ECO:0000313" key="1">
    <source>
        <dbReference type="EMBL" id="ELT46270.1"/>
    </source>
</evidence>
<proteinExistence type="predicted"/>
<protein>
    <submittedName>
        <fullName evidence="1">Mobilization protein C</fullName>
    </submittedName>
</protein>
<dbReference type="PATRIC" id="fig|1234597.4.peg.5260"/>
<dbReference type="AlphaFoldDB" id="M5JJA7"/>
<comment type="caution">
    <text evidence="1">The sequence shown here is derived from an EMBL/GenBank/DDBJ whole genome shotgun (WGS) entry which is preliminary data.</text>
</comment>
<evidence type="ECO:0000313" key="2">
    <source>
        <dbReference type="Proteomes" id="UP000011971"/>
    </source>
</evidence>
<feature type="non-terminal residue" evidence="1">
    <location>
        <position position="1"/>
    </location>
</feature>
<dbReference type="EMBL" id="AOGE01000111">
    <property type="protein sequence ID" value="ELT46270.1"/>
    <property type="molecule type" value="Genomic_DNA"/>
</dbReference>
<sequence length="84" mass="9499">KNPPRRVMFRVRSSLAQDFEQTLFCPLHRLEHGKDEEFSRRLGEWLKRELPDFLTRPGDKELFADLIDNAPAGETTGSAGGTAA</sequence>
<dbReference type="Proteomes" id="UP000011971">
    <property type="component" value="Unassembled WGS sequence"/>
</dbReference>
<accession>M5JJA7</accession>
<gene>
    <name evidence="1" type="ORF">D584_25629</name>
</gene>